<dbReference type="SUPFAM" id="SSF53474">
    <property type="entry name" value="alpha/beta-Hydrolases"/>
    <property type="match status" value="1"/>
</dbReference>
<dbReference type="OrthoDB" id="3039123at2759"/>
<evidence type="ECO:0000256" key="6">
    <source>
        <dbReference type="ARBA" id="ARBA00022837"/>
    </source>
</evidence>
<dbReference type="PANTHER" id="PTHR33938:SF13">
    <property type="entry name" value="CARBOXYLIC ESTER HYDROLASE"/>
    <property type="match status" value="1"/>
</dbReference>
<dbReference type="PANTHER" id="PTHR33938">
    <property type="entry name" value="FERULOYL ESTERASE B-RELATED"/>
    <property type="match status" value="1"/>
</dbReference>
<keyword evidence="2" id="KW-0719">Serine esterase</keyword>
<dbReference type="GO" id="GO:0046872">
    <property type="term" value="F:metal ion binding"/>
    <property type="evidence" value="ECO:0007669"/>
    <property type="project" value="UniProtKB-KW"/>
</dbReference>
<dbReference type="InterPro" id="IPR011118">
    <property type="entry name" value="Tannase/feruloyl_esterase"/>
</dbReference>
<evidence type="ECO:0000256" key="1">
    <source>
        <dbReference type="ARBA" id="ARBA00006249"/>
    </source>
</evidence>
<evidence type="ECO:0000256" key="4">
    <source>
        <dbReference type="ARBA" id="ARBA00022729"/>
    </source>
</evidence>
<proteinExistence type="inferred from homology"/>
<keyword evidence="10" id="KW-1185">Reference proteome</keyword>
<dbReference type="GO" id="GO:0030600">
    <property type="term" value="F:feruloyl esterase activity"/>
    <property type="evidence" value="ECO:0007669"/>
    <property type="project" value="UniProtKB-ARBA"/>
</dbReference>
<dbReference type="Gene3D" id="3.40.50.1820">
    <property type="entry name" value="alpha/beta hydrolase"/>
    <property type="match status" value="1"/>
</dbReference>
<evidence type="ECO:0000256" key="2">
    <source>
        <dbReference type="ARBA" id="ARBA00022487"/>
    </source>
</evidence>
<comment type="similarity">
    <text evidence="1 8">Belongs to the tannase family.</text>
</comment>
<dbReference type="EC" id="3.1.1.-" evidence="8"/>
<dbReference type="InterPro" id="IPR029058">
    <property type="entry name" value="AB_hydrolase_fold"/>
</dbReference>
<evidence type="ECO:0000256" key="5">
    <source>
        <dbReference type="ARBA" id="ARBA00022801"/>
    </source>
</evidence>
<dbReference type="EMBL" id="PDLN01000002">
    <property type="protein sequence ID" value="RDW91771.1"/>
    <property type="molecule type" value="Genomic_DNA"/>
</dbReference>
<protein>
    <recommendedName>
        <fullName evidence="8">Carboxylic ester hydrolase</fullName>
        <ecNumber evidence="8">3.1.1.-</ecNumber>
    </recommendedName>
</protein>
<keyword evidence="3" id="KW-0479">Metal-binding</keyword>
<evidence type="ECO:0000256" key="8">
    <source>
        <dbReference type="RuleBase" id="RU361238"/>
    </source>
</evidence>
<organism evidence="9 10">
    <name type="scientific">Coleophoma crateriformis</name>
    <dbReference type="NCBI Taxonomy" id="565419"/>
    <lineage>
        <taxon>Eukaryota</taxon>
        <taxon>Fungi</taxon>
        <taxon>Dikarya</taxon>
        <taxon>Ascomycota</taxon>
        <taxon>Pezizomycotina</taxon>
        <taxon>Leotiomycetes</taxon>
        <taxon>Helotiales</taxon>
        <taxon>Dermateaceae</taxon>
        <taxon>Coleophoma</taxon>
    </lineage>
</organism>
<dbReference type="AlphaFoldDB" id="A0A3D8T015"/>
<keyword evidence="6" id="KW-0106">Calcium</keyword>
<evidence type="ECO:0000256" key="7">
    <source>
        <dbReference type="ARBA" id="ARBA00023157"/>
    </source>
</evidence>
<keyword evidence="4" id="KW-0732">Signal</keyword>
<keyword evidence="5 8" id="KW-0378">Hydrolase</keyword>
<comment type="caution">
    <text evidence="9">The sequence shown here is derived from an EMBL/GenBank/DDBJ whole genome shotgun (WGS) entry which is preliminary data.</text>
</comment>
<sequence length="520" mass="55711">MSSNLTAMCSAQAIPYPSITGVQFLTISANVVSNYTKFVPDYYNFNHPNITVENANFCNITVSYTHPGENDQIYAESWLPLDGWNGRLQATGGGGWVAGRFKLSYYNMAGAIAEGYATITTDAGLGSATDASPWALTSTGNVNLYKLQNLGSVSLYEQSVIGKALINSFYGKLPNYSYFSGCSQGGRQGMMVAQRYPDAYDGIAASAPANNWDELIMNLFYPTLIMNMAGEYPASCEFDAIVAAATTYCDAADGVADGVVSTLYDCDFDPYSVVGQTINCSTTGTTRVVSETAALIANVTWEGSRSANGGFLWYGLNYDANLSGDGSISSGAMDTTSCTSNGTCTSNPWVLPTQWIQYFIEKNPDYPLGNMTHETFDALFHAGKQQFDDIISANDPDLTAFKAAGGKLISYHGKADSIIPTGGSIHWHNAVNATVPGIDDFYRLFLIPGLSHCSGGTGGQPTTTFNNLVAWVENGTVPEYLPVSWNSSGTTFTRNICKFPEETVYDGVGDPSLASSFNCV</sequence>
<evidence type="ECO:0000313" key="10">
    <source>
        <dbReference type="Proteomes" id="UP000256328"/>
    </source>
</evidence>
<evidence type="ECO:0000256" key="3">
    <source>
        <dbReference type="ARBA" id="ARBA00022723"/>
    </source>
</evidence>
<reference evidence="9 10" key="1">
    <citation type="journal article" date="2018" name="IMA Fungus">
        <title>IMA Genome-F 9: Draft genome sequence of Annulohypoxylon stygium, Aspergillus mulundensis, Berkeleyomyces basicola (syn. Thielaviopsis basicola), Ceratocystis smalleyi, two Cercospora beticola strains, Coleophoma cylindrospora, Fusarium fracticaudum, Phialophora cf. hyalina, and Morchella septimelata.</title>
        <authorList>
            <person name="Wingfield B.D."/>
            <person name="Bills G.F."/>
            <person name="Dong Y."/>
            <person name="Huang W."/>
            <person name="Nel W.J."/>
            <person name="Swalarsk-Parry B.S."/>
            <person name="Vaghefi N."/>
            <person name="Wilken P.M."/>
            <person name="An Z."/>
            <person name="de Beer Z.W."/>
            <person name="De Vos L."/>
            <person name="Chen L."/>
            <person name="Duong T.A."/>
            <person name="Gao Y."/>
            <person name="Hammerbacher A."/>
            <person name="Kikkert J.R."/>
            <person name="Li Y."/>
            <person name="Li H."/>
            <person name="Li K."/>
            <person name="Li Q."/>
            <person name="Liu X."/>
            <person name="Ma X."/>
            <person name="Naidoo K."/>
            <person name="Pethybridge S.J."/>
            <person name="Sun J."/>
            <person name="Steenkamp E.T."/>
            <person name="van der Nest M.A."/>
            <person name="van Wyk S."/>
            <person name="Wingfield M.J."/>
            <person name="Xiong C."/>
            <person name="Yue Q."/>
            <person name="Zhang X."/>
        </authorList>
    </citation>
    <scope>NUCLEOTIDE SEQUENCE [LARGE SCALE GENOMIC DNA]</scope>
    <source>
        <strain evidence="9 10">BP5796</strain>
    </source>
</reference>
<accession>A0A3D8T015</accession>
<dbReference type="Pfam" id="PF07519">
    <property type="entry name" value="Tannase"/>
    <property type="match status" value="1"/>
</dbReference>
<name>A0A3D8T015_9HELO</name>
<dbReference type="Proteomes" id="UP000256328">
    <property type="component" value="Unassembled WGS sequence"/>
</dbReference>
<evidence type="ECO:0000313" key="9">
    <source>
        <dbReference type="EMBL" id="RDW91771.1"/>
    </source>
</evidence>
<gene>
    <name evidence="9" type="ORF">BP5796_01165</name>
</gene>
<keyword evidence="7" id="KW-1015">Disulfide bond</keyword>